<evidence type="ECO:0000256" key="6">
    <source>
        <dbReference type="ARBA" id="ARBA00023136"/>
    </source>
</evidence>
<feature type="transmembrane region" description="Helical" evidence="7">
    <location>
        <begin position="58"/>
        <end position="77"/>
    </location>
</feature>
<feature type="transmembrane region" description="Helical" evidence="7">
    <location>
        <begin position="182"/>
        <end position="201"/>
    </location>
</feature>
<keyword evidence="2" id="KW-1003">Cell membrane</keyword>
<evidence type="ECO:0000256" key="2">
    <source>
        <dbReference type="ARBA" id="ARBA00022475"/>
    </source>
</evidence>
<proteinExistence type="predicted"/>
<dbReference type="Proteomes" id="UP001597296">
    <property type="component" value="Unassembled WGS sequence"/>
</dbReference>
<evidence type="ECO:0000256" key="3">
    <source>
        <dbReference type="ARBA" id="ARBA00022519"/>
    </source>
</evidence>
<name>A0ABW5CE87_9PROT</name>
<feature type="transmembrane region" description="Helical" evidence="7">
    <location>
        <begin position="151"/>
        <end position="170"/>
    </location>
</feature>
<accession>A0ABW5CE87</accession>
<dbReference type="PANTHER" id="PTHR30462:SF3">
    <property type="entry name" value="INTERMEMBRANE TRANSPORT PROTEIN PQIA"/>
    <property type="match status" value="1"/>
</dbReference>
<feature type="transmembrane region" description="Helical" evidence="7">
    <location>
        <begin position="97"/>
        <end position="130"/>
    </location>
</feature>
<evidence type="ECO:0000256" key="5">
    <source>
        <dbReference type="ARBA" id="ARBA00022989"/>
    </source>
</evidence>
<dbReference type="PANTHER" id="PTHR30462">
    <property type="entry name" value="INTERMEMBRANE TRANSPORT PROTEIN PQIB-RELATED"/>
    <property type="match status" value="1"/>
</dbReference>
<gene>
    <name evidence="8" type="ORF">ACFSNB_10850</name>
</gene>
<keyword evidence="9" id="KW-1185">Reference proteome</keyword>
<reference evidence="9" key="1">
    <citation type="journal article" date="2019" name="Int. J. Syst. Evol. Microbiol.">
        <title>The Global Catalogue of Microorganisms (GCM) 10K type strain sequencing project: providing services to taxonomists for standard genome sequencing and annotation.</title>
        <authorList>
            <consortium name="The Broad Institute Genomics Platform"/>
            <consortium name="The Broad Institute Genome Sequencing Center for Infectious Disease"/>
            <person name="Wu L."/>
            <person name="Ma J."/>
        </authorList>
    </citation>
    <scope>NUCLEOTIDE SEQUENCE [LARGE SCALE GENOMIC DNA]</scope>
    <source>
        <strain evidence="9">KCTC 15012</strain>
    </source>
</reference>
<evidence type="ECO:0000313" key="8">
    <source>
        <dbReference type="EMBL" id="MFD2234302.1"/>
    </source>
</evidence>
<dbReference type="RefSeq" id="WP_377316383.1">
    <property type="nucleotide sequence ID" value="NZ_JBHUIY010000019.1"/>
</dbReference>
<evidence type="ECO:0000313" key="9">
    <source>
        <dbReference type="Proteomes" id="UP001597296"/>
    </source>
</evidence>
<comment type="caution">
    <text evidence="8">The sequence shown here is derived from an EMBL/GenBank/DDBJ whole genome shotgun (WGS) entry which is preliminary data.</text>
</comment>
<dbReference type="InterPro" id="IPR051800">
    <property type="entry name" value="PqiA-PqiB_transport"/>
</dbReference>
<keyword evidence="6 7" id="KW-0472">Membrane</keyword>
<evidence type="ECO:0000256" key="7">
    <source>
        <dbReference type="SAM" id="Phobius"/>
    </source>
</evidence>
<protein>
    <submittedName>
        <fullName evidence="8">Paraquat-inducible protein A</fullName>
    </submittedName>
</protein>
<keyword evidence="3" id="KW-0997">Cell inner membrane</keyword>
<evidence type="ECO:0000256" key="1">
    <source>
        <dbReference type="ARBA" id="ARBA00004533"/>
    </source>
</evidence>
<dbReference type="Pfam" id="PF04403">
    <property type="entry name" value="PqiA"/>
    <property type="match status" value="1"/>
</dbReference>
<sequence>MSPPPPAPPPAPPVTSAAGLGLIGCHRCGRLSPAGTHRCPRCGSALHRRKPASLDRTTALLVAAMILYLPANLLPMMETRSLFTQTQDTILSGVVYFWTTGSAGLAVLIFAFSILIPMLKMAALATLVISVRTGRPRSRRQRMTLFRVIEFVGRWSMLDVFVVTLMVGLVRFGSLAVVKAGPAAAAFGAVVVLTMLAAFSFDPRLIWDKDEGKDER</sequence>
<keyword evidence="4 7" id="KW-0812">Transmembrane</keyword>
<organism evidence="8 9">
    <name type="scientific">Phaeospirillum tilakii</name>
    <dbReference type="NCBI Taxonomy" id="741673"/>
    <lineage>
        <taxon>Bacteria</taxon>
        <taxon>Pseudomonadati</taxon>
        <taxon>Pseudomonadota</taxon>
        <taxon>Alphaproteobacteria</taxon>
        <taxon>Rhodospirillales</taxon>
        <taxon>Rhodospirillaceae</taxon>
        <taxon>Phaeospirillum</taxon>
    </lineage>
</organism>
<dbReference type="EMBL" id="JBHUIY010000019">
    <property type="protein sequence ID" value="MFD2234302.1"/>
    <property type="molecule type" value="Genomic_DNA"/>
</dbReference>
<evidence type="ECO:0000256" key="4">
    <source>
        <dbReference type="ARBA" id="ARBA00022692"/>
    </source>
</evidence>
<comment type="subcellular location">
    <subcellularLocation>
        <location evidence="1">Cell inner membrane</location>
    </subcellularLocation>
</comment>
<dbReference type="InterPro" id="IPR007498">
    <property type="entry name" value="PqiA-like"/>
</dbReference>
<keyword evidence="5 7" id="KW-1133">Transmembrane helix</keyword>